<dbReference type="Proteomes" id="UP000053617">
    <property type="component" value="Unassembled WGS sequence"/>
</dbReference>
<dbReference type="HOGENOM" id="CLU_073129_3_0_1"/>
<dbReference type="OrthoDB" id="442087at2759"/>
<dbReference type="PRINTS" id="PR00625">
    <property type="entry name" value="JDOMAIN"/>
</dbReference>
<dbReference type="SMART" id="SM00271">
    <property type="entry name" value="DnaJ"/>
    <property type="match status" value="1"/>
</dbReference>
<dbReference type="InterPro" id="IPR036869">
    <property type="entry name" value="J_dom_sf"/>
</dbReference>
<organism evidence="3 4">
    <name type="scientific">Rhinocladiella mackenziei CBS 650.93</name>
    <dbReference type="NCBI Taxonomy" id="1442369"/>
    <lineage>
        <taxon>Eukaryota</taxon>
        <taxon>Fungi</taxon>
        <taxon>Dikarya</taxon>
        <taxon>Ascomycota</taxon>
        <taxon>Pezizomycotina</taxon>
        <taxon>Eurotiomycetes</taxon>
        <taxon>Chaetothyriomycetidae</taxon>
        <taxon>Chaetothyriales</taxon>
        <taxon>Herpotrichiellaceae</taxon>
        <taxon>Rhinocladiella</taxon>
    </lineage>
</organism>
<gene>
    <name evidence="3" type="ORF">Z518_10360</name>
</gene>
<dbReference type="RefSeq" id="XP_013267357.1">
    <property type="nucleotide sequence ID" value="XM_013411903.1"/>
</dbReference>
<feature type="region of interest" description="Disordered" evidence="1">
    <location>
        <begin position="77"/>
        <end position="102"/>
    </location>
</feature>
<dbReference type="VEuPathDB" id="FungiDB:Z518_10360"/>
<dbReference type="PROSITE" id="PS50076">
    <property type="entry name" value="DNAJ_2"/>
    <property type="match status" value="1"/>
</dbReference>
<dbReference type="STRING" id="1442369.A0A0D2IAE8"/>
<dbReference type="GO" id="GO:0044183">
    <property type="term" value="F:protein folding chaperone"/>
    <property type="evidence" value="ECO:0007669"/>
    <property type="project" value="TreeGrafter"/>
</dbReference>
<evidence type="ECO:0000313" key="4">
    <source>
        <dbReference type="Proteomes" id="UP000053617"/>
    </source>
</evidence>
<dbReference type="EMBL" id="KN847483">
    <property type="protein sequence ID" value="KIX00221.1"/>
    <property type="molecule type" value="Genomic_DNA"/>
</dbReference>
<protein>
    <recommendedName>
        <fullName evidence="2">J domain-containing protein</fullName>
    </recommendedName>
</protein>
<dbReference type="Gene3D" id="1.10.287.110">
    <property type="entry name" value="DnaJ domain"/>
    <property type="match status" value="1"/>
</dbReference>
<dbReference type="GO" id="GO:0005634">
    <property type="term" value="C:nucleus"/>
    <property type="evidence" value="ECO:0007669"/>
    <property type="project" value="TreeGrafter"/>
</dbReference>
<accession>A0A0D2IAE8</accession>
<dbReference type="Pfam" id="PF00226">
    <property type="entry name" value="DnaJ"/>
    <property type="match status" value="1"/>
</dbReference>
<dbReference type="InterPro" id="IPR001623">
    <property type="entry name" value="DnaJ_domain"/>
</dbReference>
<evidence type="ECO:0000256" key="1">
    <source>
        <dbReference type="SAM" id="MobiDB-lite"/>
    </source>
</evidence>
<dbReference type="CDD" id="cd06257">
    <property type="entry name" value="DnaJ"/>
    <property type="match status" value="1"/>
</dbReference>
<dbReference type="AlphaFoldDB" id="A0A0D2IAE8"/>
<dbReference type="GO" id="GO:0051082">
    <property type="term" value="F:unfolded protein binding"/>
    <property type="evidence" value="ECO:0007669"/>
    <property type="project" value="TreeGrafter"/>
</dbReference>
<name>A0A0D2IAE8_9EURO</name>
<evidence type="ECO:0000313" key="3">
    <source>
        <dbReference type="EMBL" id="KIX00221.1"/>
    </source>
</evidence>
<dbReference type="PANTHER" id="PTHR43948">
    <property type="entry name" value="DNAJ HOMOLOG SUBFAMILY B"/>
    <property type="match status" value="1"/>
</dbReference>
<dbReference type="GO" id="GO:0005737">
    <property type="term" value="C:cytoplasm"/>
    <property type="evidence" value="ECO:0007669"/>
    <property type="project" value="TreeGrafter"/>
</dbReference>
<dbReference type="SUPFAM" id="SSF46565">
    <property type="entry name" value="Chaperone J-domain"/>
    <property type="match status" value="1"/>
</dbReference>
<feature type="domain" description="J" evidence="2">
    <location>
        <begin position="6"/>
        <end position="75"/>
    </location>
</feature>
<keyword evidence="4" id="KW-1185">Reference proteome</keyword>
<dbReference type="GO" id="GO:0051087">
    <property type="term" value="F:protein-folding chaperone binding"/>
    <property type="evidence" value="ECO:0007669"/>
    <property type="project" value="TreeGrafter"/>
</dbReference>
<evidence type="ECO:0000259" key="2">
    <source>
        <dbReference type="PROSITE" id="PS50076"/>
    </source>
</evidence>
<sequence length="222" mass="24550">MSDLPDYYAILEVSTTGSPEDIKKAYKRAALKWHPDRVPVDSPERSKRTNMFQRVNDAYYTLCDPTRRKEYDEARRFHGTTDSGTFDHDEDADEEVPRPPPSWANMFGFGRSTTGGAPTTFENEQFRTVFEEMMSGEDMADENMMPTKRFWSIVGGISGAAMGFIVGDVVGAVPGAIAGAKLGAIRDAKGKSVYQVFQSLPQNQKARILSELAAKIFSGAIS</sequence>
<reference evidence="3 4" key="1">
    <citation type="submission" date="2015-01" db="EMBL/GenBank/DDBJ databases">
        <title>The Genome Sequence of Rhinocladiella mackenzie CBS 650.93.</title>
        <authorList>
            <consortium name="The Broad Institute Genomics Platform"/>
            <person name="Cuomo C."/>
            <person name="de Hoog S."/>
            <person name="Gorbushina A."/>
            <person name="Stielow B."/>
            <person name="Teixiera M."/>
            <person name="Abouelleil A."/>
            <person name="Chapman S.B."/>
            <person name="Priest M."/>
            <person name="Young S.K."/>
            <person name="Wortman J."/>
            <person name="Nusbaum C."/>
            <person name="Birren B."/>
        </authorList>
    </citation>
    <scope>NUCLEOTIDE SEQUENCE [LARGE SCALE GENOMIC DNA]</scope>
    <source>
        <strain evidence="3 4">CBS 650.93</strain>
    </source>
</reference>
<proteinExistence type="predicted"/>
<dbReference type="GeneID" id="25298431"/>
<dbReference type="PANTHER" id="PTHR43948:SF21">
    <property type="entry name" value="DNAJ DOMAIN-CONTAINING PROTEIN"/>
    <property type="match status" value="1"/>
</dbReference>